<feature type="region of interest" description="Disordered" evidence="4">
    <location>
        <begin position="1"/>
        <end position="28"/>
    </location>
</feature>
<keyword evidence="1" id="KW-0805">Transcription regulation</keyword>
<keyword evidence="2" id="KW-0238">DNA-binding</keyword>
<dbReference type="InterPro" id="IPR011991">
    <property type="entry name" value="ArsR-like_HTH"/>
</dbReference>
<dbReference type="SUPFAM" id="SSF55781">
    <property type="entry name" value="GAF domain-like"/>
    <property type="match status" value="1"/>
</dbReference>
<dbReference type="SMART" id="SM00346">
    <property type="entry name" value="HTH_ICLR"/>
    <property type="match status" value="1"/>
</dbReference>
<dbReference type="PANTHER" id="PTHR30136:SF24">
    <property type="entry name" value="HTH-TYPE TRANSCRIPTIONAL REPRESSOR ALLR"/>
    <property type="match status" value="1"/>
</dbReference>
<keyword evidence="3" id="KW-0804">Transcription</keyword>
<dbReference type="Gene3D" id="3.30.450.40">
    <property type="match status" value="1"/>
</dbReference>
<dbReference type="InterPro" id="IPR029016">
    <property type="entry name" value="GAF-like_dom_sf"/>
</dbReference>
<evidence type="ECO:0000256" key="2">
    <source>
        <dbReference type="ARBA" id="ARBA00023125"/>
    </source>
</evidence>
<evidence type="ECO:0000259" key="5">
    <source>
        <dbReference type="PROSITE" id="PS51078"/>
    </source>
</evidence>
<dbReference type="Pfam" id="PF01614">
    <property type="entry name" value="IclR_C"/>
    <property type="match status" value="1"/>
</dbReference>
<dbReference type="EMBL" id="CP117522">
    <property type="protein sequence ID" value="WNF00852.1"/>
    <property type="molecule type" value="Genomic_DNA"/>
</dbReference>
<name>A0ABY9V7G9_9ACTN</name>
<dbReference type="InterPro" id="IPR005471">
    <property type="entry name" value="Tscrpt_reg_IclR_N"/>
</dbReference>
<dbReference type="PROSITE" id="PS51078">
    <property type="entry name" value="ICLR_ED"/>
    <property type="match status" value="1"/>
</dbReference>
<evidence type="ECO:0000313" key="7">
    <source>
        <dbReference type="Proteomes" id="UP001305606"/>
    </source>
</evidence>
<proteinExistence type="predicted"/>
<dbReference type="Pfam" id="PF09339">
    <property type="entry name" value="HTH_IclR"/>
    <property type="match status" value="1"/>
</dbReference>
<evidence type="ECO:0000313" key="6">
    <source>
        <dbReference type="EMBL" id="WNF00852.1"/>
    </source>
</evidence>
<sequence length="193" mass="21058">MGRVRGRAGEGPGWRGGVRLTPAPDVPRRRRPPIWGVTELAQALGLPKARVHRHAANLRQAGFLSQNSSTRRYEPGWRLVLLGRRVEARAQLVAPARPVMRRLRDKVSQTIVFSQLTDAGVTVTEVLPGGSPIDGVLNPGTQFAYNSTAQGKAALAFASPDQLDQWAGLLDEQRTPSTVVDQEVLRQQVASDM</sequence>
<gene>
    <name evidence="6" type="ORF">PS467_38745</name>
</gene>
<dbReference type="PANTHER" id="PTHR30136">
    <property type="entry name" value="HELIX-TURN-HELIX TRANSCRIPTIONAL REGULATOR, ICLR FAMILY"/>
    <property type="match status" value="1"/>
</dbReference>
<protein>
    <submittedName>
        <fullName evidence="6">Helix-turn-helix domain-containing protein</fullName>
    </submittedName>
</protein>
<organism evidence="6 7">
    <name type="scientific">Streptomyces luomodiensis</name>
    <dbReference type="NCBI Taxonomy" id="3026192"/>
    <lineage>
        <taxon>Bacteria</taxon>
        <taxon>Bacillati</taxon>
        <taxon>Actinomycetota</taxon>
        <taxon>Actinomycetes</taxon>
        <taxon>Kitasatosporales</taxon>
        <taxon>Streptomycetaceae</taxon>
        <taxon>Streptomyces</taxon>
    </lineage>
</organism>
<dbReference type="InterPro" id="IPR050707">
    <property type="entry name" value="HTH_MetabolicPath_Reg"/>
</dbReference>
<feature type="domain" description="IclR-ED" evidence="5">
    <location>
        <begin position="78"/>
        <end position="193"/>
    </location>
</feature>
<dbReference type="Gene3D" id="1.10.10.10">
    <property type="entry name" value="Winged helix-like DNA-binding domain superfamily/Winged helix DNA-binding domain"/>
    <property type="match status" value="1"/>
</dbReference>
<evidence type="ECO:0000256" key="4">
    <source>
        <dbReference type="SAM" id="MobiDB-lite"/>
    </source>
</evidence>
<evidence type="ECO:0000256" key="3">
    <source>
        <dbReference type="ARBA" id="ARBA00023163"/>
    </source>
</evidence>
<evidence type="ECO:0000256" key="1">
    <source>
        <dbReference type="ARBA" id="ARBA00023015"/>
    </source>
</evidence>
<dbReference type="CDD" id="cd00090">
    <property type="entry name" value="HTH_ARSR"/>
    <property type="match status" value="1"/>
</dbReference>
<dbReference type="SUPFAM" id="SSF46785">
    <property type="entry name" value="Winged helix' DNA-binding domain"/>
    <property type="match status" value="1"/>
</dbReference>
<dbReference type="InterPro" id="IPR014757">
    <property type="entry name" value="Tscrpt_reg_IclR_C"/>
</dbReference>
<reference evidence="6 7" key="1">
    <citation type="submission" date="2023-02" db="EMBL/GenBank/DDBJ databases">
        <title>Streptomyces sp. SCA4-21 with antifungal activity against Fusarium oxysporum f. sp. cubense, Streptomyces sp. SCA2-17 with antifungal activity against Fusarium oxysporum f. sp. cubense.</title>
        <authorList>
            <person name="Qi D."/>
        </authorList>
    </citation>
    <scope>NUCLEOTIDE SEQUENCE [LARGE SCALE GENOMIC DNA]</scope>
    <source>
        <strain evidence="6 7">SCA4-21</strain>
    </source>
</reference>
<dbReference type="InterPro" id="IPR036388">
    <property type="entry name" value="WH-like_DNA-bd_sf"/>
</dbReference>
<dbReference type="InterPro" id="IPR036390">
    <property type="entry name" value="WH_DNA-bd_sf"/>
</dbReference>
<keyword evidence="7" id="KW-1185">Reference proteome</keyword>
<dbReference type="RefSeq" id="WP_311039202.1">
    <property type="nucleotide sequence ID" value="NZ_CP117522.1"/>
</dbReference>
<accession>A0ABY9V7G9</accession>
<dbReference type="Proteomes" id="UP001305606">
    <property type="component" value="Chromosome"/>
</dbReference>